<proteinExistence type="predicted"/>
<dbReference type="AlphaFoldDB" id="A0A367JAY3"/>
<comment type="caution">
    <text evidence="2">The sequence shown here is derived from an EMBL/GenBank/DDBJ whole genome shotgun (WGS) entry which is preliminary data.</text>
</comment>
<dbReference type="STRING" id="4846.A0A367JAY3"/>
<organism evidence="2 3">
    <name type="scientific">Rhizopus stolonifer</name>
    <name type="common">Rhizopus nigricans</name>
    <dbReference type="NCBI Taxonomy" id="4846"/>
    <lineage>
        <taxon>Eukaryota</taxon>
        <taxon>Fungi</taxon>
        <taxon>Fungi incertae sedis</taxon>
        <taxon>Mucoromycota</taxon>
        <taxon>Mucoromycotina</taxon>
        <taxon>Mucoromycetes</taxon>
        <taxon>Mucorales</taxon>
        <taxon>Mucorineae</taxon>
        <taxon>Rhizopodaceae</taxon>
        <taxon>Rhizopus</taxon>
    </lineage>
</organism>
<name>A0A367JAY3_RHIST</name>
<evidence type="ECO:0000313" key="3">
    <source>
        <dbReference type="Proteomes" id="UP000253551"/>
    </source>
</evidence>
<accession>A0A367JAY3</accession>
<reference evidence="2 3" key="1">
    <citation type="journal article" date="2018" name="G3 (Bethesda)">
        <title>Phylogenetic and Phylogenomic Definition of Rhizopus Species.</title>
        <authorList>
            <person name="Gryganskyi A.P."/>
            <person name="Golan J."/>
            <person name="Dolatabadi S."/>
            <person name="Mondo S."/>
            <person name="Robb S."/>
            <person name="Idnurm A."/>
            <person name="Muszewska A."/>
            <person name="Steczkiewicz K."/>
            <person name="Masonjones S."/>
            <person name="Liao H.L."/>
            <person name="Gajdeczka M.T."/>
            <person name="Anike F."/>
            <person name="Vuek A."/>
            <person name="Anishchenko I.M."/>
            <person name="Voigt K."/>
            <person name="de Hoog G.S."/>
            <person name="Smith M.E."/>
            <person name="Heitman J."/>
            <person name="Vilgalys R."/>
            <person name="Stajich J.E."/>
        </authorList>
    </citation>
    <scope>NUCLEOTIDE SEQUENCE [LARGE SCALE GENOMIC DNA]</scope>
    <source>
        <strain evidence="2 3">LSU 92-RS-03</strain>
    </source>
</reference>
<dbReference type="OrthoDB" id="2273669at2759"/>
<gene>
    <name evidence="2" type="ORF">CU098_001956</name>
</gene>
<feature type="compositionally biased region" description="Basic residues" evidence="1">
    <location>
        <begin position="197"/>
        <end position="208"/>
    </location>
</feature>
<keyword evidence="3" id="KW-1185">Reference proteome</keyword>
<feature type="compositionally biased region" description="Basic and acidic residues" evidence="1">
    <location>
        <begin position="64"/>
        <end position="77"/>
    </location>
</feature>
<sequence>MNSDEALVSNWSTDSWHTLTDPDFKLGPNDLGSGQLHRRGKNFIPISEEHVLANRLGSKKKLPKKESKHSNVNSHREEKTMASWMHWIDFDLPRPQEEKLEERKIVSHPKKRVEWLMNSGDSAKKWAMFDAAQEKEERKMPVESAMDWNASHLGGWGQQVELGFTGYSQKPVERFDVDNYKIESFNQKKEKSSYQRSRQRSSQNKRKPIQQQQQDPQWRTNKLREKKPVENKVLITVHVELSDNLKVSVKIKELDDPRELARDFAQKNNINTPNIIQALTDLFESQKTAAQKKKR</sequence>
<dbReference type="EMBL" id="PJQM01003787">
    <property type="protein sequence ID" value="RCH87112.1"/>
    <property type="molecule type" value="Genomic_DNA"/>
</dbReference>
<feature type="region of interest" description="Disordered" evidence="1">
    <location>
        <begin position="57"/>
        <end position="77"/>
    </location>
</feature>
<evidence type="ECO:0000313" key="2">
    <source>
        <dbReference type="EMBL" id="RCH87112.1"/>
    </source>
</evidence>
<evidence type="ECO:0000256" key="1">
    <source>
        <dbReference type="SAM" id="MobiDB-lite"/>
    </source>
</evidence>
<protein>
    <submittedName>
        <fullName evidence="2">Uncharacterized protein</fullName>
    </submittedName>
</protein>
<feature type="region of interest" description="Disordered" evidence="1">
    <location>
        <begin position="186"/>
        <end position="225"/>
    </location>
</feature>
<dbReference type="Proteomes" id="UP000253551">
    <property type="component" value="Unassembled WGS sequence"/>
</dbReference>